<dbReference type="Gene3D" id="3.40.190.10">
    <property type="entry name" value="Periplasmic binding protein-like II"/>
    <property type="match status" value="1"/>
</dbReference>
<evidence type="ECO:0000313" key="2">
    <source>
        <dbReference type="Proteomes" id="UP000228495"/>
    </source>
</evidence>
<dbReference type="EMBL" id="PCSU01000040">
    <property type="protein sequence ID" value="PIP56534.1"/>
    <property type="molecule type" value="Genomic_DNA"/>
</dbReference>
<sequence length="160" mass="17754">LNSSPKFKIGVAMVPQLPSPTGEIRSQYWANFWSESVVKSSQHPEEAWKFLRWLSREEQLISLYKNESTVRAFGEPYPRTSMVSSLSSELYTGPYSGQGPSYTSWYIASGAFSSTLNNPIEKAIIEMLDNTARGLESGPEGELINAAAKIQQVLTSIKAQ</sequence>
<evidence type="ECO:0008006" key="3">
    <source>
        <dbReference type="Google" id="ProtNLM"/>
    </source>
</evidence>
<name>A0A2H0BFY4_UNCKA</name>
<dbReference type="Proteomes" id="UP000228495">
    <property type="component" value="Unassembled WGS sequence"/>
</dbReference>
<dbReference type="AlphaFoldDB" id="A0A2H0BFY4"/>
<dbReference type="SUPFAM" id="SSF53850">
    <property type="entry name" value="Periplasmic binding protein-like II"/>
    <property type="match status" value="1"/>
</dbReference>
<gene>
    <name evidence="1" type="ORF">COX05_02585</name>
</gene>
<feature type="non-terminal residue" evidence="1">
    <location>
        <position position="1"/>
    </location>
</feature>
<reference evidence="1 2" key="1">
    <citation type="submission" date="2017-09" db="EMBL/GenBank/DDBJ databases">
        <title>Depth-based differentiation of microbial function through sediment-hosted aquifers and enrichment of novel symbionts in the deep terrestrial subsurface.</title>
        <authorList>
            <person name="Probst A.J."/>
            <person name="Ladd B."/>
            <person name="Jarett J.K."/>
            <person name="Geller-Mcgrath D.E."/>
            <person name="Sieber C.M."/>
            <person name="Emerson J.B."/>
            <person name="Anantharaman K."/>
            <person name="Thomas B.C."/>
            <person name="Malmstrom R."/>
            <person name="Stieglmeier M."/>
            <person name="Klingl A."/>
            <person name="Woyke T."/>
            <person name="Ryan C.M."/>
            <person name="Banfield J.F."/>
        </authorList>
    </citation>
    <scope>NUCLEOTIDE SEQUENCE [LARGE SCALE GENOMIC DNA]</scope>
    <source>
        <strain evidence="1">CG22_combo_CG10-13_8_21_14_all_39_12</strain>
    </source>
</reference>
<organism evidence="1 2">
    <name type="scientific">candidate division WWE3 bacterium CG22_combo_CG10-13_8_21_14_all_39_12</name>
    <dbReference type="NCBI Taxonomy" id="1975094"/>
    <lineage>
        <taxon>Bacteria</taxon>
        <taxon>Katanobacteria</taxon>
    </lineage>
</organism>
<evidence type="ECO:0000313" key="1">
    <source>
        <dbReference type="EMBL" id="PIP56534.1"/>
    </source>
</evidence>
<protein>
    <recommendedName>
        <fullName evidence="3">Sugar ABC transporter substrate-binding protein</fullName>
    </recommendedName>
</protein>
<proteinExistence type="predicted"/>
<comment type="caution">
    <text evidence="1">The sequence shown here is derived from an EMBL/GenBank/DDBJ whole genome shotgun (WGS) entry which is preliminary data.</text>
</comment>
<accession>A0A2H0BFY4</accession>